<organism evidence="2 3">
    <name type="scientific">Streptomyces poriferorum</name>
    <dbReference type="NCBI Taxonomy" id="2798799"/>
    <lineage>
        <taxon>Bacteria</taxon>
        <taxon>Bacillati</taxon>
        <taxon>Actinomycetota</taxon>
        <taxon>Actinomycetes</taxon>
        <taxon>Kitasatosporales</taxon>
        <taxon>Streptomycetaceae</taxon>
        <taxon>Streptomyces</taxon>
    </lineage>
</organism>
<dbReference type="Pfam" id="PF05729">
    <property type="entry name" value="NACHT"/>
    <property type="match status" value="1"/>
</dbReference>
<protein>
    <submittedName>
        <fullName evidence="2">NACHT domain-containing protein</fullName>
    </submittedName>
</protein>
<keyword evidence="3" id="KW-1185">Reference proteome</keyword>
<dbReference type="EMBL" id="CP120988">
    <property type="protein sequence ID" value="WLQ57648.1"/>
    <property type="molecule type" value="Genomic_DNA"/>
</dbReference>
<dbReference type="SUPFAM" id="SSF52540">
    <property type="entry name" value="P-loop containing nucleoside triphosphate hydrolases"/>
    <property type="match status" value="1"/>
</dbReference>
<dbReference type="PROSITE" id="PS50837">
    <property type="entry name" value="NACHT"/>
    <property type="match status" value="1"/>
</dbReference>
<feature type="domain" description="NACHT" evidence="1">
    <location>
        <begin position="251"/>
        <end position="376"/>
    </location>
</feature>
<dbReference type="Proteomes" id="UP001235744">
    <property type="component" value="Chromosome"/>
</dbReference>
<dbReference type="PANTHER" id="PTHR46844">
    <property type="entry name" value="SLR5058 PROTEIN"/>
    <property type="match status" value="1"/>
</dbReference>
<accession>A0ABY9IQL9</accession>
<proteinExistence type="predicted"/>
<dbReference type="PANTHER" id="PTHR46844:SF1">
    <property type="entry name" value="SLR5058 PROTEIN"/>
    <property type="match status" value="1"/>
</dbReference>
<reference evidence="2 3" key="1">
    <citation type="submission" date="2023-03" db="EMBL/GenBank/DDBJ databases">
        <title>Isolation and description of six Streptomyces strains from soil environments, able to metabolize different microbial glucans.</title>
        <authorList>
            <person name="Widen T."/>
            <person name="Larsbrink J."/>
        </authorList>
    </citation>
    <scope>NUCLEOTIDE SEQUENCE [LARGE SCALE GENOMIC DNA]</scope>
    <source>
        <strain evidence="2 3">Alt2</strain>
    </source>
</reference>
<dbReference type="InterPro" id="IPR027417">
    <property type="entry name" value="P-loop_NTPase"/>
</dbReference>
<gene>
    <name evidence="2" type="ORF">P8A19_20385</name>
</gene>
<sequence length="983" mass="108529">MVGVEIAIGKALATAAGRAAGGGAAKLAGIPGAAMAMRWRNRKTRAALTRQTESSISLNLPPETAHSLAEYLNSPDFEAIALSLVTQIWASSGTKKQEQKFTETKEKLGKSIRLNVEADSELLSDVSEATWQALLEKSLENASRIVATQGESPLTRAAMLKVAACYAASDAKSAKALRDVEDLTQFHQFENQLRDQVKNLHATMKLPHAGTTKKVPYSKLFVEPKLEVAVKREQDNHVPPIDLQSVLSTSHRTVILGDPGGGKSTLSLKLAYEIARSTAQATSALVPLLFILRDHVEDFKANNLTLVEHLENVCKKPYNVDPPAGAVEHLLQNGRAFVIFDGLDELTDTSLRRRVVEFVESFVYMHPSVPVLVTSRRVGYDEAPLDDSLFSTVNLAELGREQVKDYANKWFILDETIERGRRTELAGSFLQDSEFVSDLRKNPLMLSLMCGIYASENYIPANRPDVYKKCAELLFEKWDKQRGIGIPLPFDAHVKHALNALALWMYSSPGAQHGLKREALITFVSKFLLDKRFDDEVEAENAATKFVDFCTGRAWVLTDVGSDANQGIYGFTHRTFLEYFAANQIVRQNSSAEALFSLLAPKIAAAEWDVVAQLSLQILGNNVDDGADDFLQLALDKATEEGSSPAARNIISFCGRALSFTVPRPAIIREICDQAVRISSVAREGEKPHMLLTPRDFAPLESVLHSSAENLPSVSKAVKDAALRLVAEEPHNARALCQCLFLARIPELTMGHSAALPPANSAVWTDLQRELFTQVRGNLSLHSDEGHWASQLRAILGEISITETLQRFGVQGLYGVDANLFQPFVRPFVLSIPALRGPFYGDSSHYEDINILKRAVEEVGTYLLDLPTPWFSASNSLKELSFPILHSSYASRADLRGKELEGVILMFCPLGELLTDEQTYGFGRTYGVIPTMISKWAKARREKEFVPGALATLRSLSLSERTFEFLQSWIRGETSLVDLTNTN</sequence>
<dbReference type="Gene3D" id="3.40.50.300">
    <property type="entry name" value="P-loop containing nucleotide triphosphate hydrolases"/>
    <property type="match status" value="1"/>
</dbReference>
<dbReference type="InterPro" id="IPR007111">
    <property type="entry name" value="NACHT_NTPase"/>
</dbReference>
<evidence type="ECO:0000313" key="2">
    <source>
        <dbReference type="EMBL" id="WLQ57648.1"/>
    </source>
</evidence>
<dbReference type="RefSeq" id="WP_306070883.1">
    <property type="nucleotide sequence ID" value="NZ_CP120988.1"/>
</dbReference>
<evidence type="ECO:0000313" key="3">
    <source>
        <dbReference type="Proteomes" id="UP001235744"/>
    </source>
</evidence>
<evidence type="ECO:0000259" key="1">
    <source>
        <dbReference type="PROSITE" id="PS50837"/>
    </source>
</evidence>
<name>A0ABY9IQL9_9ACTN</name>